<dbReference type="AlphaFoldDB" id="A0AAV4Y190"/>
<organism evidence="2 3">
    <name type="scientific">Caerostris extrusa</name>
    <name type="common">Bark spider</name>
    <name type="synonym">Caerostris bankana</name>
    <dbReference type="NCBI Taxonomy" id="172846"/>
    <lineage>
        <taxon>Eukaryota</taxon>
        <taxon>Metazoa</taxon>
        <taxon>Ecdysozoa</taxon>
        <taxon>Arthropoda</taxon>
        <taxon>Chelicerata</taxon>
        <taxon>Arachnida</taxon>
        <taxon>Araneae</taxon>
        <taxon>Araneomorphae</taxon>
        <taxon>Entelegynae</taxon>
        <taxon>Araneoidea</taxon>
        <taxon>Araneidae</taxon>
        <taxon>Caerostris</taxon>
    </lineage>
</organism>
<dbReference type="GO" id="GO:0015629">
    <property type="term" value="C:actin cytoskeleton"/>
    <property type="evidence" value="ECO:0007669"/>
    <property type="project" value="TreeGrafter"/>
</dbReference>
<sequence>MFVWYVNILTAPILSERWQRRWFVLYDDGELAYSVDEHPETVPQAVIDMNCVLEVADAENVTGNPYALAVTCPDKIHFIKGMSKEESKKWFEVLSKFPRNTVCGKYKRNATFPCIKSAPLVKIDSVRDISPAPNLSNRRDTVDISNYSKQNGYVNSLNRNNLKQSAGVAFDPDDDVYPTKDTNSSPVVKNVQKSLICEEKKKQENSISLQNENNCLRNGVLDKSNPKTEDVKNYIKHDNRDVRKTS</sequence>
<dbReference type="PANTHER" id="PTHR17271:SF1">
    <property type="entry name" value="PROTEIN OUTSPREAD"/>
    <property type="match status" value="1"/>
</dbReference>
<name>A0AAV4Y190_CAEEX</name>
<feature type="domain" description="PH" evidence="1">
    <location>
        <begin position="1"/>
        <end position="99"/>
    </location>
</feature>
<dbReference type="Gene3D" id="2.30.29.30">
    <property type="entry name" value="Pleckstrin-homology domain (PH domain)/Phosphotyrosine-binding domain (PTB)"/>
    <property type="match status" value="1"/>
</dbReference>
<dbReference type="PANTHER" id="PTHR17271">
    <property type="entry name" value="PLECKSTRIN HOMOLOGY PH DOMAIN-CONTAINING PROTEIN"/>
    <property type="match status" value="1"/>
</dbReference>
<dbReference type="EMBL" id="BPLR01018583">
    <property type="protein sequence ID" value="GIZ00750.1"/>
    <property type="molecule type" value="Genomic_DNA"/>
</dbReference>
<dbReference type="SUPFAM" id="SSF50729">
    <property type="entry name" value="PH domain-like"/>
    <property type="match status" value="1"/>
</dbReference>
<dbReference type="GO" id="GO:0051015">
    <property type="term" value="F:actin filament binding"/>
    <property type="evidence" value="ECO:0007669"/>
    <property type="project" value="TreeGrafter"/>
</dbReference>
<comment type="caution">
    <text evidence="2">The sequence shown here is derived from an EMBL/GenBank/DDBJ whole genome shotgun (WGS) entry which is preliminary data.</text>
</comment>
<protein>
    <submittedName>
        <fullName evidence="2">Protein outspread</fullName>
    </submittedName>
</protein>
<evidence type="ECO:0000313" key="2">
    <source>
        <dbReference type="EMBL" id="GIZ00750.1"/>
    </source>
</evidence>
<reference evidence="2 3" key="1">
    <citation type="submission" date="2021-06" db="EMBL/GenBank/DDBJ databases">
        <title>Caerostris extrusa draft genome.</title>
        <authorList>
            <person name="Kono N."/>
            <person name="Arakawa K."/>
        </authorList>
    </citation>
    <scope>NUCLEOTIDE SEQUENCE [LARGE SCALE GENOMIC DNA]</scope>
</reference>
<accession>A0AAV4Y190</accession>
<dbReference type="PROSITE" id="PS50003">
    <property type="entry name" value="PH_DOMAIN"/>
    <property type="match status" value="1"/>
</dbReference>
<dbReference type="Proteomes" id="UP001054945">
    <property type="component" value="Unassembled WGS sequence"/>
</dbReference>
<evidence type="ECO:0000313" key="3">
    <source>
        <dbReference type="Proteomes" id="UP001054945"/>
    </source>
</evidence>
<dbReference type="Pfam" id="PF00169">
    <property type="entry name" value="PH"/>
    <property type="match status" value="1"/>
</dbReference>
<keyword evidence="3" id="KW-1185">Reference proteome</keyword>
<dbReference type="InterPro" id="IPR001849">
    <property type="entry name" value="PH_domain"/>
</dbReference>
<proteinExistence type="predicted"/>
<gene>
    <name evidence="2" type="primary">osp</name>
    <name evidence="2" type="ORF">CEXT_399661</name>
</gene>
<evidence type="ECO:0000259" key="1">
    <source>
        <dbReference type="PROSITE" id="PS50003"/>
    </source>
</evidence>
<dbReference type="InterPro" id="IPR052223">
    <property type="entry name" value="Actin_Cytoskeleton_Reg"/>
</dbReference>
<dbReference type="InterPro" id="IPR011993">
    <property type="entry name" value="PH-like_dom_sf"/>
</dbReference>
<dbReference type="SMART" id="SM00233">
    <property type="entry name" value="PH"/>
    <property type="match status" value="1"/>
</dbReference>